<dbReference type="Proteomes" id="UP000275727">
    <property type="component" value="Chromosome"/>
</dbReference>
<keyword evidence="5" id="KW-1185">Reference proteome</keyword>
<dbReference type="KEGG" id="smic:SmB9_24070"/>
<reference evidence="2 4" key="1">
    <citation type="submission" date="2018-06" db="EMBL/GenBank/DDBJ databases">
        <title>Complete Genome Sequence of the Microcystin-Degrading Bacterium Sphingosinicella microcystinivorans Strain B-9.</title>
        <authorList>
            <person name="Jin H."/>
            <person name="Nishizawa T."/>
            <person name="Guo Y."/>
            <person name="Nishizawa A."/>
            <person name="Park H."/>
            <person name="Kato H."/>
            <person name="Tsuji K."/>
            <person name="Harada K."/>
        </authorList>
    </citation>
    <scope>NUCLEOTIDE SEQUENCE [LARGE SCALE GENOMIC DNA]</scope>
    <source>
        <strain evidence="2 4">B9</strain>
    </source>
</reference>
<dbReference type="GO" id="GO:0035438">
    <property type="term" value="F:cyclic-di-GMP binding"/>
    <property type="evidence" value="ECO:0007669"/>
    <property type="project" value="InterPro"/>
</dbReference>
<evidence type="ECO:0000313" key="3">
    <source>
        <dbReference type="EMBL" id="RKS91764.1"/>
    </source>
</evidence>
<dbReference type="Gene3D" id="2.40.10.220">
    <property type="entry name" value="predicted glycosyltransferase like domains"/>
    <property type="match status" value="1"/>
</dbReference>
<evidence type="ECO:0000313" key="5">
    <source>
        <dbReference type="Proteomes" id="UP000276029"/>
    </source>
</evidence>
<dbReference type="Proteomes" id="UP000276029">
    <property type="component" value="Unassembled WGS sequence"/>
</dbReference>
<dbReference type="SUPFAM" id="SSF141371">
    <property type="entry name" value="PilZ domain-like"/>
    <property type="match status" value="1"/>
</dbReference>
<evidence type="ECO:0000313" key="2">
    <source>
        <dbReference type="EMBL" id="BBE34749.1"/>
    </source>
</evidence>
<proteinExistence type="predicted"/>
<accession>A0AAD1D7L3</accession>
<name>A0AAD1D7L3_SPHMI</name>
<protein>
    <submittedName>
        <fullName evidence="3">PilZ domain-containing protein</fullName>
    </submittedName>
</protein>
<reference evidence="3 5" key="2">
    <citation type="submission" date="2018-10" db="EMBL/GenBank/DDBJ databases">
        <title>Genomic Encyclopedia of Type Strains, Phase IV (KMG-IV): sequencing the most valuable type-strain genomes for metagenomic binning, comparative biology and taxonomic classification.</title>
        <authorList>
            <person name="Goeker M."/>
        </authorList>
    </citation>
    <scope>NUCLEOTIDE SEQUENCE [LARGE SCALE GENOMIC DNA]</scope>
    <source>
        <strain evidence="3 5">DSM 19791</strain>
    </source>
</reference>
<dbReference type="AlphaFoldDB" id="A0AAD1D7L3"/>
<dbReference type="EMBL" id="RBWX01000007">
    <property type="protein sequence ID" value="RKS91764.1"/>
    <property type="molecule type" value="Genomic_DNA"/>
</dbReference>
<dbReference type="EMBL" id="AP018711">
    <property type="protein sequence ID" value="BBE34749.1"/>
    <property type="molecule type" value="Genomic_DNA"/>
</dbReference>
<evidence type="ECO:0000313" key="4">
    <source>
        <dbReference type="Proteomes" id="UP000275727"/>
    </source>
</evidence>
<dbReference type="RefSeq" id="WP_121048226.1">
    <property type="nucleotide sequence ID" value="NZ_AP018711.1"/>
</dbReference>
<feature type="domain" description="PilZ" evidence="1">
    <location>
        <begin position="8"/>
        <end position="93"/>
    </location>
</feature>
<organism evidence="2 4">
    <name type="scientific">Sphingosinicella microcystinivorans</name>
    <dbReference type="NCBI Taxonomy" id="335406"/>
    <lineage>
        <taxon>Bacteria</taxon>
        <taxon>Pseudomonadati</taxon>
        <taxon>Pseudomonadota</taxon>
        <taxon>Alphaproteobacteria</taxon>
        <taxon>Sphingomonadales</taxon>
        <taxon>Sphingosinicellaceae</taxon>
        <taxon>Sphingosinicella</taxon>
    </lineage>
</organism>
<evidence type="ECO:0000259" key="1">
    <source>
        <dbReference type="Pfam" id="PF07238"/>
    </source>
</evidence>
<gene>
    <name evidence="3" type="ORF">DFR51_1333</name>
    <name evidence="2" type="ORF">SmB9_24070</name>
</gene>
<sequence>MSNAPDNHRNAARAATNYLARMDYRRGQVTARVIDMSMTGARLATHEQIAIGEKVVLTTVRMGMRSGIVVRFADGELGVCFTDEIAEAHKARMAAAV</sequence>
<dbReference type="InterPro" id="IPR009875">
    <property type="entry name" value="PilZ_domain"/>
</dbReference>
<dbReference type="Pfam" id="PF07238">
    <property type="entry name" value="PilZ"/>
    <property type="match status" value="1"/>
</dbReference>